<dbReference type="EMBL" id="BKCJ010972038">
    <property type="protein sequence ID" value="GFC57059.1"/>
    <property type="molecule type" value="Genomic_DNA"/>
</dbReference>
<reference evidence="1" key="1">
    <citation type="journal article" date="2019" name="Sci. Rep.">
        <title>Draft genome of Tanacetum cinerariifolium, the natural source of mosquito coil.</title>
        <authorList>
            <person name="Yamashiro T."/>
            <person name="Shiraishi A."/>
            <person name="Satake H."/>
            <person name="Nakayama K."/>
        </authorList>
    </citation>
    <scope>NUCLEOTIDE SEQUENCE</scope>
</reference>
<accession>A0A699Q7N3</accession>
<feature type="non-terminal residue" evidence="1">
    <location>
        <position position="1"/>
    </location>
</feature>
<comment type="caution">
    <text evidence="1">The sequence shown here is derived from an EMBL/GenBank/DDBJ whole genome shotgun (WGS) entry which is preliminary data.</text>
</comment>
<organism evidence="1">
    <name type="scientific">Tanacetum cinerariifolium</name>
    <name type="common">Dalmatian daisy</name>
    <name type="synonym">Chrysanthemum cinerariifolium</name>
    <dbReference type="NCBI Taxonomy" id="118510"/>
    <lineage>
        <taxon>Eukaryota</taxon>
        <taxon>Viridiplantae</taxon>
        <taxon>Streptophyta</taxon>
        <taxon>Embryophyta</taxon>
        <taxon>Tracheophyta</taxon>
        <taxon>Spermatophyta</taxon>
        <taxon>Magnoliopsida</taxon>
        <taxon>eudicotyledons</taxon>
        <taxon>Gunneridae</taxon>
        <taxon>Pentapetalae</taxon>
        <taxon>asterids</taxon>
        <taxon>campanulids</taxon>
        <taxon>Asterales</taxon>
        <taxon>Asteraceae</taxon>
        <taxon>Asteroideae</taxon>
        <taxon>Anthemideae</taxon>
        <taxon>Anthemidinae</taxon>
        <taxon>Tanacetum</taxon>
    </lineage>
</organism>
<protein>
    <submittedName>
        <fullName evidence="1">Uncharacterized protein</fullName>
    </submittedName>
</protein>
<evidence type="ECO:0000313" key="1">
    <source>
        <dbReference type="EMBL" id="GFC57059.1"/>
    </source>
</evidence>
<proteinExistence type="predicted"/>
<dbReference type="AlphaFoldDB" id="A0A699Q7N3"/>
<gene>
    <name evidence="1" type="ORF">Tci_829029</name>
</gene>
<sequence length="84" mass="9046">VTPSLAQQGNKYIHLLQVVQLLHIGPAQLSPGLQLMTNSAPFASLLAQQSPVHYYGAHAMYLAPVSYVTALPHAFHIVTPQDSS</sequence>
<name>A0A699Q7N3_TANCI</name>